<evidence type="ECO:0000313" key="1">
    <source>
        <dbReference type="EMBL" id="QPC83576.1"/>
    </source>
</evidence>
<reference evidence="1 2" key="1">
    <citation type="submission" date="2020-02" db="EMBL/GenBank/DDBJ databases">
        <authorList>
            <person name="Zheng R.K."/>
            <person name="Sun C.M."/>
        </authorList>
    </citation>
    <scope>NUCLEOTIDE SEQUENCE [LARGE SCALE GENOMIC DNA]</scope>
    <source>
        <strain evidence="2">rifampicinis</strain>
    </source>
</reference>
<organism evidence="1 2">
    <name type="scientific">Phototrophicus methaneseepsis</name>
    <dbReference type="NCBI Taxonomy" id="2710758"/>
    <lineage>
        <taxon>Bacteria</taxon>
        <taxon>Bacillati</taxon>
        <taxon>Chloroflexota</taxon>
        <taxon>Candidatus Thermofontia</taxon>
        <taxon>Phototrophicales</taxon>
        <taxon>Phototrophicaceae</taxon>
        <taxon>Phototrophicus</taxon>
    </lineage>
</organism>
<dbReference type="KEGG" id="pmet:G4Y79_04100"/>
<keyword evidence="2" id="KW-1185">Reference proteome</keyword>
<dbReference type="InterPro" id="IPR045633">
    <property type="entry name" value="DUF6414"/>
</dbReference>
<proteinExistence type="predicted"/>
<gene>
    <name evidence="1" type="ORF">G4Y79_04100</name>
</gene>
<accession>A0A7S8EAX3</accession>
<dbReference type="Pfam" id="PF19952">
    <property type="entry name" value="DUF6414"/>
    <property type="match status" value="1"/>
</dbReference>
<dbReference type="Proteomes" id="UP000594468">
    <property type="component" value="Chromosome"/>
</dbReference>
<dbReference type="AlphaFoldDB" id="A0A7S8EAX3"/>
<name>A0A7S8EAX3_9CHLR</name>
<dbReference type="EMBL" id="CP062983">
    <property type="protein sequence ID" value="QPC83576.1"/>
    <property type="molecule type" value="Genomic_DNA"/>
</dbReference>
<protein>
    <submittedName>
        <fullName evidence="1">Uncharacterized protein</fullName>
    </submittedName>
</protein>
<evidence type="ECO:0000313" key="2">
    <source>
        <dbReference type="Proteomes" id="UP000594468"/>
    </source>
</evidence>
<dbReference type="RefSeq" id="WP_195171642.1">
    <property type="nucleotide sequence ID" value="NZ_CP062983.1"/>
</dbReference>
<sequence length="289" mass="32417">MSYDQNSNYPIPVYLNQQIVFDLLAVKEDGFSMIRTVKTSENEENTKGKSLQGNVGVNNVFALLGIGLEANKDEAQTQSGKTQSQQEKIHTPNSLFAKLRTILQKEKVIRQDIDINKLKVGDFVEVDVTLTKAPLISILETYLELIKYKSLFGDASSNSSAKKQKLSPDKQLQELLVAISPKNAIPLIDTQDKIQIIISAKIDFFLNQDVSEALDGEFRVLGKVTRLVKEKDETISLLNRTSFSLFSSDVFRTMIDDLNNLGEYALNLPYVQLEINSPAIQIMPIAIFR</sequence>